<evidence type="ECO:0000256" key="10">
    <source>
        <dbReference type="SAM" id="Phobius"/>
    </source>
</evidence>
<feature type="domain" description="Ig-like" evidence="11">
    <location>
        <begin position="331"/>
        <end position="419"/>
    </location>
</feature>
<dbReference type="SMART" id="SM00060">
    <property type="entry name" value="FN3"/>
    <property type="match status" value="3"/>
</dbReference>
<organism evidence="13 14">
    <name type="scientific">Steinernema glaseri</name>
    <dbReference type="NCBI Taxonomy" id="37863"/>
    <lineage>
        <taxon>Eukaryota</taxon>
        <taxon>Metazoa</taxon>
        <taxon>Ecdysozoa</taxon>
        <taxon>Nematoda</taxon>
        <taxon>Chromadorea</taxon>
        <taxon>Rhabditida</taxon>
        <taxon>Tylenchina</taxon>
        <taxon>Panagrolaimomorpha</taxon>
        <taxon>Strongyloidoidea</taxon>
        <taxon>Steinernematidae</taxon>
        <taxon>Steinernema</taxon>
    </lineage>
</organism>
<comment type="subcellular location">
    <subcellularLocation>
        <location evidence="1">Membrane</location>
        <topology evidence="1">Single-pass membrane protein</topology>
    </subcellularLocation>
</comment>
<dbReference type="SMART" id="SM00408">
    <property type="entry name" value="IGc2"/>
    <property type="match status" value="5"/>
</dbReference>
<dbReference type="GO" id="GO:0005886">
    <property type="term" value="C:plasma membrane"/>
    <property type="evidence" value="ECO:0007669"/>
    <property type="project" value="TreeGrafter"/>
</dbReference>
<dbReference type="SMART" id="SM00406">
    <property type="entry name" value="IGv"/>
    <property type="match status" value="3"/>
</dbReference>
<name>A0A1I7ZAP3_9BILA</name>
<feature type="domain" description="Ig-like" evidence="11">
    <location>
        <begin position="514"/>
        <end position="607"/>
    </location>
</feature>
<dbReference type="CDD" id="cd00063">
    <property type="entry name" value="FN3"/>
    <property type="match status" value="3"/>
</dbReference>
<dbReference type="InterPro" id="IPR007110">
    <property type="entry name" value="Ig-like_dom"/>
</dbReference>
<evidence type="ECO:0000313" key="14">
    <source>
        <dbReference type="WBParaSite" id="L893_g24537.t3"/>
    </source>
</evidence>
<dbReference type="GO" id="GO:0070593">
    <property type="term" value="P:dendrite self-avoidance"/>
    <property type="evidence" value="ECO:0007669"/>
    <property type="project" value="TreeGrafter"/>
</dbReference>
<dbReference type="PROSITE" id="PS50853">
    <property type="entry name" value="FN3"/>
    <property type="match status" value="3"/>
</dbReference>
<dbReference type="Gene3D" id="2.60.40.10">
    <property type="entry name" value="Immunoglobulins"/>
    <property type="match status" value="8"/>
</dbReference>
<evidence type="ECO:0000256" key="4">
    <source>
        <dbReference type="ARBA" id="ARBA00022737"/>
    </source>
</evidence>
<evidence type="ECO:0000256" key="7">
    <source>
        <dbReference type="ARBA" id="ARBA00023157"/>
    </source>
</evidence>
<dbReference type="InterPro" id="IPR003598">
    <property type="entry name" value="Ig_sub2"/>
</dbReference>
<feature type="region of interest" description="Disordered" evidence="9">
    <location>
        <begin position="1244"/>
        <end position="1265"/>
    </location>
</feature>
<dbReference type="GO" id="GO:0007156">
    <property type="term" value="P:homophilic cell adhesion via plasma membrane adhesion molecules"/>
    <property type="evidence" value="ECO:0007669"/>
    <property type="project" value="TreeGrafter"/>
</dbReference>
<dbReference type="SMART" id="SM00409">
    <property type="entry name" value="IG"/>
    <property type="match status" value="5"/>
</dbReference>
<keyword evidence="5 10" id="KW-1133">Transmembrane helix</keyword>
<feature type="domain" description="Ig-like" evidence="11">
    <location>
        <begin position="618"/>
        <end position="707"/>
    </location>
</feature>
<accession>A0A1I7ZAP3</accession>
<feature type="region of interest" description="Disordered" evidence="9">
    <location>
        <begin position="1386"/>
        <end position="1528"/>
    </location>
</feature>
<feature type="domain" description="Fibronectin type-III" evidence="12">
    <location>
        <begin position="730"/>
        <end position="825"/>
    </location>
</feature>
<keyword evidence="8" id="KW-0393">Immunoglobulin domain</keyword>
<dbReference type="PANTHER" id="PTHR10075">
    <property type="entry name" value="BASIGIN RELATED"/>
    <property type="match status" value="1"/>
</dbReference>
<feature type="domain" description="Fibronectin type-III" evidence="12">
    <location>
        <begin position="949"/>
        <end position="1043"/>
    </location>
</feature>
<dbReference type="InterPro" id="IPR013783">
    <property type="entry name" value="Ig-like_fold"/>
</dbReference>
<feature type="domain" description="Fibronectin type-III" evidence="12">
    <location>
        <begin position="850"/>
        <end position="944"/>
    </location>
</feature>
<dbReference type="SUPFAM" id="SSF49265">
    <property type="entry name" value="Fibronectin type III"/>
    <property type="match status" value="2"/>
</dbReference>
<evidence type="ECO:0000256" key="1">
    <source>
        <dbReference type="ARBA" id="ARBA00004167"/>
    </source>
</evidence>
<feature type="domain" description="Ig-like" evidence="11">
    <location>
        <begin position="233"/>
        <end position="325"/>
    </location>
</feature>
<keyword evidence="13" id="KW-1185">Reference proteome</keyword>
<evidence type="ECO:0000256" key="8">
    <source>
        <dbReference type="ARBA" id="ARBA00023319"/>
    </source>
</evidence>
<keyword evidence="3" id="KW-0732">Signal</keyword>
<dbReference type="FunFam" id="2.60.40.10:FF:000189">
    <property type="entry name" value="Neogenin isoform 3"/>
    <property type="match status" value="1"/>
</dbReference>
<dbReference type="WBParaSite" id="L893_g24537.t3">
    <property type="protein sequence ID" value="L893_g24537.t3"/>
    <property type="gene ID" value="L893_g24537"/>
</dbReference>
<dbReference type="InterPro" id="IPR036116">
    <property type="entry name" value="FN3_sf"/>
</dbReference>
<proteinExistence type="predicted"/>
<evidence type="ECO:0000259" key="12">
    <source>
        <dbReference type="PROSITE" id="PS50853"/>
    </source>
</evidence>
<dbReference type="InterPro" id="IPR013106">
    <property type="entry name" value="Ig_V-set"/>
</dbReference>
<dbReference type="InterPro" id="IPR013098">
    <property type="entry name" value="Ig_I-set"/>
</dbReference>
<evidence type="ECO:0000256" key="6">
    <source>
        <dbReference type="ARBA" id="ARBA00023136"/>
    </source>
</evidence>
<feature type="compositionally biased region" description="Polar residues" evidence="9">
    <location>
        <begin position="1410"/>
        <end position="1419"/>
    </location>
</feature>
<reference evidence="14" key="1">
    <citation type="submission" date="2016-11" db="UniProtKB">
        <authorList>
            <consortium name="WormBaseParasite"/>
        </authorList>
    </citation>
    <scope>IDENTIFICATION</scope>
</reference>
<dbReference type="SUPFAM" id="SSF48726">
    <property type="entry name" value="Immunoglobulin"/>
    <property type="match status" value="5"/>
</dbReference>
<sequence length="1528" mass="167836">MSLLTRAASNAGFSTARSRGVVNRLRRDPANSDWQLLFVLMTRMIYLSVAAACTQPYAGLDEVRPGATTSISRWPLEDVVARGEGNSRKRRERTRLTRWRCCVMRSPTAETEADSPGCVTSSPASFFSSARSRLAAGCVWSTAILLLCPLSSIMQARECAGFAWIPLAEITAVSPLRSSSNDVCLSTCHDCLMALSTSTRSKRKRSLVSELFPLLLLLLAAAVQADPNAPGAPIIVEHPVDSLVLKDSAVTLGCKAKGDDVKITWYKDKKPFHIDSRDGHRILLPTGSLILLKFNTGGKNSDEGTYFCEASNEHGSVRSQEADVRSAVLKDEFKVRPKGLQVIVGSRAVLECSPPEGYPQPTVIWQKDERELRIQDDDRMTMHGGNLVVDPVQRSDGGFYKCLAINMVGERESNPVKLSVLEKPHFVVEPKDLVAEVGSSVSFDCKVSGDPSPTILWKKHNENMPIGRSYIAPDNSALRIDRIEQSDEGEYVCSAKNSAGVIESSARLKVHAQPKFTKTPSDVSVNLGSTAIFDCSATGQPEPAVFWSREGEQEFTFFAGRNSPDGRVKVSAEGQLVIGDVRTPDEGNYVCAAMNSAGSTLAKATLKVANKGTVINPPPIIQHGHSNQTLMLGSTAILPCQATGRIAPHISWLRNGRPLNFEFYGNRYQQLSTGSLQISDLQKSDTDVYTCRAKNADGEATWTASLTVEGHSDPSTVFSRMSDTSAFPSAPGRPMVLNYTDDSVELEWSAPERQGVNPVSGYILQYYSPEMGETWNNVQDYISGTRFRVKHLKPGNTYVFVIRAENSKGIGPPSLVSPAVRTKMTSFNFDSDHYATTDLDTVRQRLGSQQLIRLEEVKIINSTAVRIIWKLRRNEPLIEGYSVRWRGPPLSNDAQWVNVTDGLADSVVINGFKPFTHYEFFVIPYHKTVSGMPSNTLSGYTDEAPPSAPPSDVRIRMMNLTTLRISWRPPPADGINGILKGFEIIILGDGVKFNRNITTNERAASVTLFHLITGMTYRVRVAAKTGAGTGVYHGTDSVTMDEATLKKHLQANDGRAGQFWYYLTQPWVIALIAIFLWVILVALIVLVFLRYKKHKAVGKETPRGHNPFIRINDGSVHSGPRDTFWMDPVSYNNMNQNTLMREQCIPQLYTKTPNQNDFMINGKVHMGSHGQLLDYATATTMDRAPSPHHYHYAALPEAHAANNMSTFYGRQFHDDPSPYATTTLVMNNHQSQKWLTDHMLRGPVLPSKPIPPGPPGSFSNDHHTGCHTISAATRRAMHNHAPSHHSHSDLTNGRMKNQVPGPSDSPPHTDVSYVQSSDGTGGSSGRGKEANSWDRRSPPKPNLMDMIPPPPPGAPPNVDSDIYAIDGAAETGDHYDSVSESLLYAPNNSSGSHHRLGSGLVDETARHSTAKNSRPTSRSRAGPRDTRLAGDDNDSQRSSLMMDDEDRAADLDSEFENDVSDTENSHPVKKSKPGPYSPNDQSPMSRPAQPCMGVRSSTLAQSTYDPVASKRSTTRLKSLPRNSRKDMV</sequence>
<dbReference type="GO" id="GO:0098632">
    <property type="term" value="F:cell-cell adhesion mediator activity"/>
    <property type="evidence" value="ECO:0007669"/>
    <property type="project" value="TreeGrafter"/>
</dbReference>
<dbReference type="PANTHER" id="PTHR10075:SF100">
    <property type="entry name" value="FASCICLIN-2"/>
    <property type="match status" value="1"/>
</dbReference>
<dbReference type="Pfam" id="PF00041">
    <property type="entry name" value="fn3"/>
    <property type="match status" value="2"/>
</dbReference>
<keyword evidence="7" id="KW-1015">Disulfide bond</keyword>
<feature type="compositionally biased region" description="Acidic residues" evidence="9">
    <location>
        <begin position="1442"/>
        <end position="1461"/>
    </location>
</feature>
<feature type="compositionally biased region" description="Polar residues" evidence="9">
    <location>
        <begin position="1495"/>
        <end position="1504"/>
    </location>
</feature>
<evidence type="ECO:0000313" key="13">
    <source>
        <dbReference type="Proteomes" id="UP000095287"/>
    </source>
</evidence>
<dbReference type="PROSITE" id="PS50835">
    <property type="entry name" value="IG_LIKE"/>
    <property type="match status" value="5"/>
</dbReference>
<feature type="transmembrane region" description="Helical" evidence="10">
    <location>
        <begin position="1067"/>
        <end position="1089"/>
    </location>
</feature>
<dbReference type="Pfam" id="PF13927">
    <property type="entry name" value="Ig_3"/>
    <property type="match status" value="1"/>
</dbReference>
<dbReference type="Proteomes" id="UP000095287">
    <property type="component" value="Unplaced"/>
</dbReference>
<evidence type="ECO:0000256" key="5">
    <source>
        <dbReference type="ARBA" id="ARBA00022989"/>
    </source>
</evidence>
<feature type="compositionally biased region" description="Pro residues" evidence="9">
    <location>
        <begin position="1246"/>
        <end position="1255"/>
    </location>
</feature>
<evidence type="ECO:0000256" key="2">
    <source>
        <dbReference type="ARBA" id="ARBA00022692"/>
    </source>
</evidence>
<evidence type="ECO:0000259" key="11">
    <source>
        <dbReference type="PROSITE" id="PS50835"/>
    </source>
</evidence>
<feature type="domain" description="Ig-like" evidence="11">
    <location>
        <begin position="424"/>
        <end position="509"/>
    </location>
</feature>
<evidence type="ECO:0000256" key="3">
    <source>
        <dbReference type="ARBA" id="ARBA00022729"/>
    </source>
</evidence>
<dbReference type="InterPro" id="IPR036179">
    <property type="entry name" value="Ig-like_dom_sf"/>
</dbReference>
<dbReference type="Pfam" id="PF07679">
    <property type="entry name" value="I-set"/>
    <property type="match status" value="4"/>
</dbReference>
<dbReference type="InterPro" id="IPR003961">
    <property type="entry name" value="FN3_dom"/>
</dbReference>
<feature type="region of interest" description="Disordered" evidence="9">
    <location>
        <begin position="1278"/>
        <end position="1361"/>
    </location>
</feature>
<keyword evidence="6 10" id="KW-0472">Membrane</keyword>
<dbReference type="FunFam" id="2.60.40.10:FF:000612">
    <property type="entry name" value="palladin isoform X1"/>
    <property type="match status" value="1"/>
</dbReference>
<keyword evidence="2 10" id="KW-0812">Transmembrane</keyword>
<dbReference type="GO" id="GO:0007411">
    <property type="term" value="P:axon guidance"/>
    <property type="evidence" value="ECO:0007669"/>
    <property type="project" value="TreeGrafter"/>
</dbReference>
<feature type="compositionally biased region" description="Basic and acidic residues" evidence="9">
    <location>
        <begin position="1326"/>
        <end position="1337"/>
    </location>
</feature>
<protein>
    <submittedName>
        <fullName evidence="14">Down syndrome cell adhesion molecule-like protein Dscam2</fullName>
    </submittedName>
</protein>
<dbReference type="FunFam" id="2.60.40.10:FF:000008">
    <property type="entry name" value="roundabout homolog 2 isoform X2"/>
    <property type="match status" value="2"/>
</dbReference>
<dbReference type="InterPro" id="IPR003599">
    <property type="entry name" value="Ig_sub"/>
</dbReference>
<dbReference type="PRINTS" id="PR00014">
    <property type="entry name" value="FNTYPEIII"/>
</dbReference>
<keyword evidence="4" id="KW-0677">Repeat</keyword>
<evidence type="ECO:0000256" key="9">
    <source>
        <dbReference type="SAM" id="MobiDB-lite"/>
    </source>
</evidence>
<dbReference type="GO" id="GO:0030424">
    <property type="term" value="C:axon"/>
    <property type="evidence" value="ECO:0007669"/>
    <property type="project" value="TreeGrafter"/>
</dbReference>